<accession>A0ABP0XZJ9</accession>
<dbReference type="Proteomes" id="UP001642487">
    <property type="component" value="Chromosome 11"/>
</dbReference>
<name>A0ABP0XZJ9_9ROSI</name>
<keyword evidence="2" id="KW-1185">Reference proteome</keyword>
<proteinExistence type="predicted"/>
<protein>
    <submittedName>
        <fullName evidence="1">Uncharacterized protein</fullName>
    </submittedName>
</protein>
<evidence type="ECO:0000313" key="2">
    <source>
        <dbReference type="Proteomes" id="UP001642487"/>
    </source>
</evidence>
<evidence type="ECO:0000313" key="1">
    <source>
        <dbReference type="EMBL" id="CAK9312791.1"/>
    </source>
</evidence>
<organism evidence="1 2">
    <name type="scientific">Citrullus colocynthis</name>
    <name type="common">colocynth</name>
    <dbReference type="NCBI Taxonomy" id="252529"/>
    <lineage>
        <taxon>Eukaryota</taxon>
        <taxon>Viridiplantae</taxon>
        <taxon>Streptophyta</taxon>
        <taxon>Embryophyta</taxon>
        <taxon>Tracheophyta</taxon>
        <taxon>Spermatophyta</taxon>
        <taxon>Magnoliopsida</taxon>
        <taxon>eudicotyledons</taxon>
        <taxon>Gunneridae</taxon>
        <taxon>Pentapetalae</taxon>
        <taxon>rosids</taxon>
        <taxon>fabids</taxon>
        <taxon>Cucurbitales</taxon>
        <taxon>Cucurbitaceae</taxon>
        <taxon>Benincaseae</taxon>
        <taxon>Citrullus</taxon>
    </lineage>
</organism>
<gene>
    <name evidence="1" type="ORF">CITCOLO1_LOCUS4498</name>
</gene>
<sequence>MPFSEATRNIWWPHPNDNDPTAGIYPPFSIRNLRRENRVFFLCSSFTSVAFHVAHRTGITGTIVNIPYNGTSLKAIHSIGWSSPYRGL</sequence>
<dbReference type="EMBL" id="OZ021745">
    <property type="protein sequence ID" value="CAK9312791.1"/>
    <property type="molecule type" value="Genomic_DNA"/>
</dbReference>
<reference evidence="1 2" key="1">
    <citation type="submission" date="2024-03" db="EMBL/GenBank/DDBJ databases">
        <authorList>
            <person name="Gkanogiannis A."/>
            <person name="Becerra Lopez-Lavalle L."/>
        </authorList>
    </citation>
    <scope>NUCLEOTIDE SEQUENCE [LARGE SCALE GENOMIC DNA]</scope>
</reference>